<reference evidence="1 2" key="1">
    <citation type="submission" date="2020-03" db="EMBL/GenBank/DDBJ databases">
        <title>Weissella sp. nov., isolated from Cybister lewisianus.</title>
        <authorList>
            <person name="Hyun D.-W."/>
            <person name="Bae J.-W."/>
        </authorList>
    </citation>
    <scope>NUCLEOTIDE SEQUENCE [LARGE SCALE GENOMIC DNA]</scope>
    <source>
        <strain evidence="1 2">HDW19</strain>
    </source>
</reference>
<sequence length="112" mass="12416">MINIYDNINAVAGDLVKTEQYTALETALKEMHADAEAEAIFKRFQAEQQTMQAAIQGGAEPSEEQIKNWQAVAADMDKSEILKKLMAAEGAMNTLLQEVNEIVTKPIAELYK</sequence>
<dbReference type="KEGG" id="wco:G7084_03560"/>
<dbReference type="SUPFAM" id="SSF158622">
    <property type="entry name" value="YheA/YmcA-like"/>
    <property type="match status" value="1"/>
</dbReference>
<dbReference type="EMBL" id="CP049888">
    <property type="protein sequence ID" value="QIL50475.1"/>
    <property type="molecule type" value="Genomic_DNA"/>
</dbReference>
<protein>
    <submittedName>
        <fullName evidence="1">Uncharacterized protein</fullName>
    </submittedName>
</protein>
<accession>A0A6G8AZT8</accession>
<gene>
    <name evidence="1" type="ORF">G7084_03560</name>
</gene>
<dbReference type="InterPro" id="IPR023378">
    <property type="entry name" value="YheA/YmcA-like_dom_sf"/>
</dbReference>
<dbReference type="RefSeq" id="WP_166010118.1">
    <property type="nucleotide sequence ID" value="NZ_CP049888.1"/>
</dbReference>
<keyword evidence="2" id="KW-1185">Reference proteome</keyword>
<proteinExistence type="predicted"/>
<name>A0A6G8AZT8_9LACO</name>
<dbReference type="InterPro" id="IPR010368">
    <property type="entry name" value="Com_YlbF"/>
</dbReference>
<dbReference type="Pfam" id="PF06133">
    <property type="entry name" value="Com_YlbF"/>
    <property type="match status" value="1"/>
</dbReference>
<organism evidence="1 2">
    <name type="scientific">Weissella coleopterorum</name>
    <dbReference type="NCBI Taxonomy" id="2714949"/>
    <lineage>
        <taxon>Bacteria</taxon>
        <taxon>Bacillati</taxon>
        <taxon>Bacillota</taxon>
        <taxon>Bacilli</taxon>
        <taxon>Lactobacillales</taxon>
        <taxon>Lactobacillaceae</taxon>
        <taxon>Weissella</taxon>
    </lineage>
</organism>
<dbReference type="Gene3D" id="1.20.1500.10">
    <property type="entry name" value="YheA/YmcA-like"/>
    <property type="match status" value="1"/>
</dbReference>
<dbReference type="Proteomes" id="UP000500741">
    <property type="component" value="Chromosome"/>
</dbReference>
<dbReference type="AlphaFoldDB" id="A0A6G8AZT8"/>
<evidence type="ECO:0000313" key="1">
    <source>
        <dbReference type="EMBL" id="QIL50475.1"/>
    </source>
</evidence>
<evidence type="ECO:0000313" key="2">
    <source>
        <dbReference type="Proteomes" id="UP000500741"/>
    </source>
</evidence>